<evidence type="ECO:0000256" key="3">
    <source>
        <dbReference type="ARBA" id="ARBA00023015"/>
    </source>
</evidence>
<dbReference type="GO" id="GO:0006355">
    <property type="term" value="P:regulation of DNA-templated transcription"/>
    <property type="evidence" value="ECO:0007669"/>
    <property type="project" value="InterPro"/>
</dbReference>
<dbReference type="InterPro" id="IPR039420">
    <property type="entry name" value="WalR-like"/>
</dbReference>
<dbReference type="GO" id="GO:0000976">
    <property type="term" value="F:transcription cis-regulatory region binding"/>
    <property type="evidence" value="ECO:0007669"/>
    <property type="project" value="TreeGrafter"/>
</dbReference>
<evidence type="ECO:0000256" key="5">
    <source>
        <dbReference type="ARBA" id="ARBA00023163"/>
    </source>
</evidence>
<keyword evidence="3" id="KW-0805">Transcription regulation</keyword>
<evidence type="ECO:0000256" key="1">
    <source>
        <dbReference type="ARBA" id="ARBA00022553"/>
    </source>
</evidence>
<evidence type="ECO:0008006" key="12">
    <source>
        <dbReference type="Google" id="ProtNLM"/>
    </source>
</evidence>
<feature type="modified residue" description="4-aspartylphosphate" evidence="6">
    <location>
        <position position="68"/>
    </location>
</feature>
<dbReference type="PANTHER" id="PTHR48111">
    <property type="entry name" value="REGULATOR OF RPOS"/>
    <property type="match status" value="1"/>
</dbReference>
<dbReference type="EMBL" id="MNAO01000035">
    <property type="protein sequence ID" value="OHV17496.1"/>
    <property type="molecule type" value="Genomic_DNA"/>
</dbReference>
<name>A0A1S1P8F5_METEX</name>
<organism evidence="10 11">
    <name type="scientific">Methylorubrum extorquens</name>
    <name type="common">Methylobacterium dichloromethanicum</name>
    <name type="synonym">Methylobacterium extorquens</name>
    <dbReference type="NCBI Taxonomy" id="408"/>
    <lineage>
        <taxon>Bacteria</taxon>
        <taxon>Pseudomonadati</taxon>
        <taxon>Pseudomonadota</taxon>
        <taxon>Alphaproteobacteria</taxon>
        <taxon>Hyphomicrobiales</taxon>
        <taxon>Methylobacteriaceae</taxon>
        <taxon>Methylorubrum</taxon>
    </lineage>
</organism>
<dbReference type="Pfam" id="PF00486">
    <property type="entry name" value="Trans_reg_C"/>
    <property type="match status" value="1"/>
</dbReference>
<accession>A0A1S1P8F5</accession>
<dbReference type="SUPFAM" id="SSF46894">
    <property type="entry name" value="C-terminal effector domain of the bipartite response regulators"/>
    <property type="match status" value="1"/>
</dbReference>
<gene>
    <name evidence="10" type="ORF">BK022_05150</name>
</gene>
<dbReference type="InterPro" id="IPR001867">
    <property type="entry name" value="OmpR/PhoB-type_DNA-bd"/>
</dbReference>
<dbReference type="GO" id="GO:0000156">
    <property type="term" value="F:phosphorelay response regulator activity"/>
    <property type="evidence" value="ECO:0007669"/>
    <property type="project" value="TreeGrafter"/>
</dbReference>
<dbReference type="Gene3D" id="1.10.10.10">
    <property type="entry name" value="Winged helix-like DNA-binding domain superfamily/Winged helix DNA-binding domain"/>
    <property type="match status" value="1"/>
</dbReference>
<dbReference type="AlphaFoldDB" id="A0A1S1P8F5"/>
<feature type="domain" description="Response regulatory" evidence="8">
    <location>
        <begin position="20"/>
        <end position="133"/>
    </location>
</feature>
<keyword evidence="1 6" id="KW-0597">Phosphoprotein</keyword>
<evidence type="ECO:0000259" key="9">
    <source>
        <dbReference type="PROSITE" id="PS51755"/>
    </source>
</evidence>
<protein>
    <recommendedName>
        <fullName evidence="12">DNA-binding response regulator</fullName>
    </recommendedName>
</protein>
<dbReference type="InterPro" id="IPR036388">
    <property type="entry name" value="WH-like_DNA-bd_sf"/>
</dbReference>
<evidence type="ECO:0000256" key="6">
    <source>
        <dbReference type="PROSITE-ProRule" id="PRU00169"/>
    </source>
</evidence>
<evidence type="ECO:0000256" key="7">
    <source>
        <dbReference type="PROSITE-ProRule" id="PRU01091"/>
    </source>
</evidence>
<keyword evidence="4 7" id="KW-0238">DNA-binding</keyword>
<dbReference type="PROSITE" id="PS50110">
    <property type="entry name" value="RESPONSE_REGULATORY"/>
    <property type="match status" value="1"/>
</dbReference>
<dbReference type="SUPFAM" id="SSF52172">
    <property type="entry name" value="CheY-like"/>
    <property type="match status" value="1"/>
</dbReference>
<dbReference type="Proteomes" id="UP000180215">
    <property type="component" value="Unassembled WGS sequence"/>
</dbReference>
<dbReference type="InterPro" id="IPR011006">
    <property type="entry name" value="CheY-like_superfamily"/>
</dbReference>
<sequence length="255" mass="28761">MIEYRLGGARISDQQYRLGRVLVAGDDPHHRDMIVDCFRAHDCAVSGSPVKDVLRQLQQAQFGLIVLDVRDVPSRSFDMLRQIRARCGIPVILVTGQHQSDADRIVGLELGADDFVGEPLNPGELLARGRAILRRQEVAREESAGRLRGGYRFDVWELRQPGKVLRSRTGCRISLTNREHALLVAFLDSPRRPLSRAYLLQATGAPEDIYDRSVDVQVLRLRRKIEVNASSPNLIRTERDTGYVLDAVVERLFSL</sequence>
<evidence type="ECO:0000256" key="4">
    <source>
        <dbReference type="ARBA" id="ARBA00023125"/>
    </source>
</evidence>
<evidence type="ECO:0000313" key="10">
    <source>
        <dbReference type="EMBL" id="OHV17496.1"/>
    </source>
</evidence>
<feature type="DNA-binding region" description="OmpR/PhoB-type" evidence="7">
    <location>
        <begin position="148"/>
        <end position="247"/>
    </location>
</feature>
<dbReference type="Pfam" id="PF00072">
    <property type="entry name" value="Response_reg"/>
    <property type="match status" value="1"/>
</dbReference>
<evidence type="ECO:0000313" key="11">
    <source>
        <dbReference type="Proteomes" id="UP000180215"/>
    </source>
</evidence>
<dbReference type="GO" id="GO:0032993">
    <property type="term" value="C:protein-DNA complex"/>
    <property type="evidence" value="ECO:0007669"/>
    <property type="project" value="TreeGrafter"/>
</dbReference>
<feature type="domain" description="OmpR/PhoB-type" evidence="9">
    <location>
        <begin position="148"/>
        <end position="247"/>
    </location>
</feature>
<dbReference type="Gene3D" id="6.10.250.690">
    <property type="match status" value="1"/>
</dbReference>
<dbReference type="CDD" id="cd00383">
    <property type="entry name" value="trans_reg_C"/>
    <property type="match status" value="1"/>
</dbReference>
<dbReference type="PROSITE" id="PS51755">
    <property type="entry name" value="OMPR_PHOB"/>
    <property type="match status" value="1"/>
</dbReference>
<evidence type="ECO:0000256" key="2">
    <source>
        <dbReference type="ARBA" id="ARBA00023012"/>
    </source>
</evidence>
<dbReference type="SMART" id="SM00862">
    <property type="entry name" value="Trans_reg_C"/>
    <property type="match status" value="1"/>
</dbReference>
<dbReference type="InterPro" id="IPR016032">
    <property type="entry name" value="Sig_transdc_resp-reg_C-effctor"/>
</dbReference>
<keyword evidence="5" id="KW-0804">Transcription</keyword>
<dbReference type="PANTHER" id="PTHR48111:SF4">
    <property type="entry name" value="DNA-BINDING DUAL TRANSCRIPTIONAL REGULATOR OMPR"/>
    <property type="match status" value="1"/>
</dbReference>
<comment type="caution">
    <text evidence="10">The sequence shown here is derived from an EMBL/GenBank/DDBJ whole genome shotgun (WGS) entry which is preliminary data.</text>
</comment>
<dbReference type="InterPro" id="IPR001789">
    <property type="entry name" value="Sig_transdc_resp-reg_receiver"/>
</dbReference>
<dbReference type="SMART" id="SM00448">
    <property type="entry name" value="REC"/>
    <property type="match status" value="1"/>
</dbReference>
<proteinExistence type="predicted"/>
<keyword evidence="2" id="KW-0902">Two-component regulatory system</keyword>
<dbReference type="GO" id="GO:0005829">
    <property type="term" value="C:cytosol"/>
    <property type="evidence" value="ECO:0007669"/>
    <property type="project" value="TreeGrafter"/>
</dbReference>
<dbReference type="Gene3D" id="3.40.50.2300">
    <property type="match status" value="1"/>
</dbReference>
<evidence type="ECO:0000259" key="8">
    <source>
        <dbReference type="PROSITE" id="PS50110"/>
    </source>
</evidence>
<reference evidence="10 11" key="1">
    <citation type="submission" date="2016-10" db="EMBL/GenBank/DDBJ databases">
        <title>Draft genome sequence of Methylobacterium extorquens CP3, a seed endophyte of Crotalaria pumila with plant growth-promoting and metal tolerance properties.</title>
        <authorList>
            <person name="Sanchez-Lopez A.S."/>
            <person name="Van Hamme J.D."/>
            <person name="Thijs S."/>
            <person name="Mcammond B.M."/>
            <person name="Stevens V."/>
            <person name="Gonzalez-Chavez M.D.C."/>
            <person name="Vangronsveld J."/>
        </authorList>
    </citation>
    <scope>NUCLEOTIDE SEQUENCE [LARGE SCALE GENOMIC DNA]</scope>
    <source>
        <strain evidence="10 11">CP3</strain>
    </source>
</reference>